<dbReference type="EMBL" id="JAUFRC010000002">
    <property type="protein sequence ID" value="MDN3713863.1"/>
    <property type="molecule type" value="Genomic_DNA"/>
</dbReference>
<evidence type="ECO:0000313" key="3">
    <source>
        <dbReference type="EMBL" id="MDN3713863.1"/>
    </source>
</evidence>
<evidence type="ECO:0000313" key="4">
    <source>
        <dbReference type="Proteomes" id="UP001243846"/>
    </source>
</evidence>
<name>A0ABT8DAN9_9RHOB</name>
<dbReference type="Proteomes" id="UP001243846">
    <property type="component" value="Unassembled WGS sequence"/>
</dbReference>
<accession>A0ABT8DAN9</accession>
<feature type="compositionally biased region" description="Basic and acidic residues" evidence="1">
    <location>
        <begin position="20"/>
        <end position="32"/>
    </location>
</feature>
<reference evidence="4" key="1">
    <citation type="journal article" date="2019" name="Int. J. Syst. Evol. Microbiol.">
        <title>The Global Catalogue of Microorganisms (GCM) 10K type strain sequencing project: providing services to taxonomists for standard genome sequencing and annotation.</title>
        <authorList>
            <consortium name="The Broad Institute Genomics Platform"/>
            <consortium name="The Broad Institute Genome Sequencing Center for Infectious Disease"/>
            <person name="Wu L."/>
            <person name="Ma J."/>
        </authorList>
    </citation>
    <scope>NUCLEOTIDE SEQUENCE [LARGE SCALE GENOMIC DNA]</scope>
    <source>
        <strain evidence="4">CECT 8482</strain>
    </source>
</reference>
<evidence type="ECO:0000259" key="2">
    <source>
        <dbReference type="Pfam" id="PF08402"/>
    </source>
</evidence>
<organism evidence="3 4">
    <name type="scientific">Paracoccus cavernae</name>
    <dbReference type="NCBI Taxonomy" id="1571207"/>
    <lineage>
        <taxon>Bacteria</taxon>
        <taxon>Pseudomonadati</taxon>
        <taxon>Pseudomonadota</taxon>
        <taxon>Alphaproteobacteria</taxon>
        <taxon>Rhodobacterales</taxon>
        <taxon>Paracoccaceae</taxon>
        <taxon>Paracoccus</taxon>
    </lineage>
</organism>
<feature type="domain" description="Transport-associated OB type 2" evidence="2">
    <location>
        <begin position="43"/>
        <end position="107"/>
    </location>
</feature>
<dbReference type="InterPro" id="IPR013611">
    <property type="entry name" value="Transp-assoc_OB_typ2"/>
</dbReference>
<dbReference type="SUPFAM" id="SSF50331">
    <property type="entry name" value="MOP-like"/>
    <property type="match status" value="1"/>
</dbReference>
<feature type="region of interest" description="Disordered" evidence="1">
    <location>
        <begin position="1"/>
        <end position="45"/>
    </location>
</feature>
<keyword evidence="4" id="KW-1185">Reference proteome</keyword>
<comment type="caution">
    <text evidence="3">The sequence shown here is derived from an EMBL/GenBank/DDBJ whole genome shotgun (WGS) entry which is preliminary data.</text>
</comment>
<protein>
    <submittedName>
        <fullName evidence="3">TOBE domain-containing protein</fullName>
    </submittedName>
</protein>
<proteinExistence type="predicted"/>
<sequence>MCSAAPAAHAARRTGYGCGLRDHDPPRGDPSGRGRSRGGLNANGPNTLPARISHFVFLGGAIELGLTLEGGERLAVVASPAAVRDAGIELRADAGVTLTISPADIIAM</sequence>
<dbReference type="Pfam" id="PF08402">
    <property type="entry name" value="TOBE_2"/>
    <property type="match status" value="1"/>
</dbReference>
<evidence type="ECO:0000256" key="1">
    <source>
        <dbReference type="SAM" id="MobiDB-lite"/>
    </source>
</evidence>
<gene>
    <name evidence="3" type="ORF">QWZ10_22625</name>
</gene>
<dbReference type="InterPro" id="IPR008995">
    <property type="entry name" value="Mo/tungstate-bd_C_term_dom"/>
</dbReference>